<dbReference type="GeneID" id="19881083"/>
<evidence type="ECO:0000259" key="8">
    <source>
        <dbReference type="PROSITE" id="PS50199"/>
    </source>
</evidence>
<dbReference type="Proteomes" id="UP000011082">
    <property type="component" value="Unassembled WGS sequence"/>
</dbReference>
<comment type="subcellular location">
    <subcellularLocation>
        <location evidence="2">Cytoplasm</location>
        <location evidence="2">Perinuclear region</location>
    </subcellularLocation>
    <subcellularLocation>
        <location evidence="1">Nucleus membrane</location>
        <topology evidence="1">Peripheral membrane protein</topology>
        <orientation evidence="1">Cytoplasmic side</orientation>
    </subcellularLocation>
</comment>
<dbReference type="AlphaFoldDB" id="L2GP22"/>
<protein>
    <recommendedName>
        <fullName evidence="3">Nuclear protein localization protein 4</fullName>
    </recommendedName>
</protein>
<dbReference type="Pfam" id="PF05020">
    <property type="entry name" value="zf-NPL4"/>
    <property type="match status" value="1"/>
</dbReference>
<evidence type="ECO:0000256" key="7">
    <source>
        <dbReference type="PROSITE-ProRule" id="PRU00322"/>
    </source>
</evidence>
<dbReference type="InterPro" id="IPR016563">
    <property type="entry name" value="Npl4"/>
</dbReference>
<dbReference type="PANTHER" id="PTHR12710">
    <property type="entry name" value="NUCLEAR PROTEIN LOCALIZATION 4"/>
    <property type="match status" value="1"/>
</dbReference>
<dbReference type="GO" id="GO:0006511">
    <property type="term" value="P:ubiquitin-dependent protein catabolic process"/>
    <property type="evidence" value="ECO:0007669"/>
    <property type="project" value="InterPro"/>
</dbReference>
<dbReference type="InterPro" id="IPR001876">
    <property type="entry name" value="Znf_RanBP2"/>
</dbReference>
<dbReference type="OMA" id="MCANCAP"/>
<evidence type="ECO:0000313" key="10">
    <source>
        <dbReference type="Proteomes" id="UP000011082"/>
    </source>
</evidence>
<reference evidence="10" key="1">
    <citation type="submission" date="2011-05" db="EMBL/GenBank/DDBJ databases">
        <title>The genome sequence of Vittaforma corneae strain ATCC 50505.</title>
        <authorList>
            <consortium name="The Broad Institute Genome Sequencing Platform"/>
            <person name="Cuomo C."/>
            <person name="Didier E."/>
            <person name="Bowers L."/>
            <person name="Young S.K."/>
            <person name="Zeng Q."/>
            <person name="Gargeya S."/>
            <person name="Fitzgerald M."/>
            <person name="Haas B."/>
            <person name="Abouelleil A."/>
            <person name="Alvarado L."/>
            <person name="Arachchi H.M."/>
            <person name="Berlin A."/>
            <person name="Chapman S.B."/>
            <person name="Gearin G."/>
            <person name="Goldberg J."/>
            <person name="Griggs A."/>
            <person name="Gujja S."/>
            <person name="Hansen M."/>
            <person name="Heiman D."/>
            <person name="Howarth C."/>
            <person name="Larimer J."/>
            <person name="Lui A."/>
            <person name="MacDonald P.J.P."/>
            <person name="McCowen C."/>
            <person name="Montmayeur A."/>
            <person name="Murphy C."/>
            <person name="Neiman D."/>
            <person name="Pearson M."/>
            <person name="Priest M."/>
            <person name="Roberts A."/>
            <person name="Saif S."/>
            <person name="Shea T."/>
            <person name="Sisk P."/>
            <person name="Stolte C."/>
            <person name="Sykes S."/>
            <person name="Wortman J."/>
            <person name="Nusbaum C."/>
            <person name="Birren B."/>
        </authorList>
    </citation>
    <scope>NUCLEOTIDE SEQUENCE [LARGE SCALE GENOMIC DNA]</scope>
    <source>
        <strain evidence="10">ATCC 50505</strain>
    </source>
</reference>
<dbReference type="InterPro" id="IPR007716">
    <property type="entry name" value="NPL4_Zn-bd_put"/>
</dbReference>
<name>L2GP22_VITCO</name>
<dbReference type="GO" id="GO:0031625">
    <property type="term" value="F:ubiquitin protein ligase binding"/>
    <property type="evidence" value="ECO:0007669"/>
    <property type="project" value="TreeGrafter"/>
</dbReference>
<dbReference type="PROSITE" id="PS01358">
    <property type="entry name" value="ZF_RANBP2_1"/>
    <property type="match status" value="1"/>
</dbReference>
<dbReference type="GO" id="GO:0048471">
    <property type="term" value="C:perinuclear region of cytoplasm"/>
    <property type="evidence" value="ECO:0007669"/>
    <property type="project" value="UniProtKB-SubCell"/>
</dbReference>
<dbReference type="STRING" id="993615.L2GP22"/>
<dbReference type="Pfam" id="PF05021">
    <property type="entry name" value="NPL4"/>
    <property type="match status" value="1"/>
</dbReference>
<dbReference type="FunCoup" id="L2GP22">
    <property type="interactions" value="199"/>
</dbReference>
<evidence type="ECO:0000256" key="4">
    <source>
        <dbReference type="ARBA" id="ARBA00022723"/>
    </source>
</evidence>
<dbReference type="InParanoid" id="L2GP22"/>
<evidence type="ECO:0000256" key="6">
    <source>
        <dbReference type="ARBA" id="ARBA00022833"/>
    </source>
</evidence>
<dbReference type="RefSeq" id="XP_007603818.1">
    <property type="nucleotide sequence ID" value="XM_007603756.1"/>
</dbReference>
<keyword evidence="6" id="KW-0862">Zinc</keyword>
<dbReference type="OrthoDB" id="10251089at2759"/>
<dbReference type="PANTHER" id="PTHR12710:SF0">
    <property type="entry name" value="NUCLEAR PROTEIN LOCALIZATION PROTEIN 4 HOMOLOG"/>
    <property type="match status" value="1"/>
</dbReference>
<evidence type="ECO:0000256" key="1">
    <source>
        <dbReference type="ARBA" id="ARBA00004335"/>
    </source>
</evidence>
<evidence type="ECO:0000313" key="9">
    <source>
        <dbReference type="EMBL" id="ELA42613.1"/>
    </source>
</evidence>
<evidence type="ECO:0000256" key="2">
    <source>
        <dbReference type="ARBA" id="ARBA00004556"/>
    </source>
</evidence>
<dbReference type="EMBL" id="JH370131">
    <property type="protein sequence ID" value="ELA42613.1"/>
    <property type="molecule type" value="Genomic_DNA"/>
</dbReference>
<evidence type="ECO:0000256" key="3">
    <source>
        <dbReference type="ARBA" id="ARBA00019709"/>
    </source>
</evidence>
<organism evidence="9 10">
    <name type="scientific">Vittaforma corneae (strain ATCC 50505)</name>
    <name type="common">Microsporidian parasite</name>
    <name type="synonym">Nosema corneum</name>
    <dbReference type="NCBI Taxonomy" id="993615"/>
    <lineage>
        <taxon>Eukaryota</taxon>
        <taxon>Fungi</taxon>
        <taxon>Fungi incertae sedis</taxon>
        <taxon>Microsporidia</taxon>
        <taxon>Nosematidae</taxon>
        <taxon>Vittaforma</taxon>
    </lineage>
</organism>
<dbReference type="PROSITE" id="PS50199">
    <property type="entry name" value="ZF_RANBP2_2"/>
    <property type="match status" value="1"/>
</dbReference>
<gene>
    <name evidence="9" type="ORF">VICG_00365</name>
</gene>
<proteinExistence type="predicted"/>
<dbReference type="SUPFAM" id="SSF90209">
    <property type="entry name" value="Ran binding protein zinc finger-like"/>
    <property type="match status" value="1"/>
</dbReference>
<dbReference type="Gene3D" id="2.30.30.380">
    <property type="entry name" value="Zn-finger domain of Sec23/24"/>
    <property type="match status" value="1"/>
</dbReference>
<keyword evidence="10" id="KW-1185">Reference proteome</keyword>
<keyword evidence="5 7" id="KW-0863">Zinc-finger</keyword>
<dbReference type="SMART" id="SM00547">
    <property type="entry name" value="ZnF_RBZ"/>
    <property type="match status" value="1"/>
</dbReference>
<dbReference type="InterPro" id="IPR036443">
    <property type="entry name" value="Znf_RanBP2_sf"/>
</dbReference>
<dbReference type="GO" id="GO:0031965">
    <property type="term" value="C:nuclear membrane"/>
    <property type="evidence" value="ECO:0007669"/>
    <property type="project" value="UniProtKB-SubCell"/>
</dbReference>
<sequence>MLVTIRTLNAQRKVKVQTAEELDSKIKEIYKTEQYQLYSDLDKTVQIELQDIKDKMTVYMAYDMGEIQEYKPEITCTHSPDAVCPKCVDLDRSDRVVEPDKKVKYLSHGSYLQTLKDRSMNEEVFDYETKICDQHPSNQKCSKCMEKTITLMGQQYRYIDYVEFDSKSIVENFINRFKETHRQKIGLLVGRYAEYSDVPMGRKAVVSGIWEIEQECFPDGAVLTDIPTKFFTEELKILGVIYTDLIFKNGEICSHKRMGNYIVSTVELSFINFLREKLDNKALFGVCVAANDEKQVITEIFMVSEQFAALSKANAISLTTDPTKFKANREIVYCVIDEYGNKVSKEADPFFPVYYFIVKCENGFKENPLFIHNIEIKKPTLKKLSGYFGNDFRINKLKNFSILTSLAKYIPNNILGELIESVIRNDQVLLNSVVHSKDFISFKNELGKYDIKTWNCSACTYLNQPFNTLCEMCGTSKE</sequence>
<dbReference type="InterPro" id="IPR007717">
    <property type="entry name" value="NPL4_C"/>
</dbReference>
<dbReference type="GO" id="GO:0043130">
    <property type="term" value="F:ubiquitin binding"/>
    <property type="evidence" value="ECO:0007669"/>
    <property type="project" value="TreeGrafter"/>
</dbReference>
<accession>L2GP22</accession>
<feature type="domain" description="RanBP2-type" evidence="8">
    <location>
        <begin position="448"/>
        <end position="478"/>
    </location>
</feature>
<evidence type="ECO:0000256" key="5">
    <source>
        <dbReference type="ARBA" id="ARBA00022771"/>
    </source>
</evidence>
<dbReference type="VEuPathDB" id="MicrosporidiaDB:VICG_00365"/>
<keyword evidence="4" id="KW-0479">Metal-binding</keyword>
<dbReference type="GO" id="GO:0008270">
    <property type="term" value="F:zinc ion binding"/>
    <property type="evidence" value="ECO:0007669"/>
    <property type="project" value="UniProtKB-KW"/>
</dbReference>
<dbReference type="HOGENOM" id="CLU_017172_3_0_1"/>